<dbReference type="CDD" id="cd03225">
    <property type="entry name" value="ABC_cobalt_CbiO_domain1"/>
    <property type="match status" value="1"/>
</dbReference>
<comment type="function">
    <text evidence="10">Part of an ABC transporter complex. Responsible for energy coupling to the transport system.</text>
</comment>
<dbReference type="PROSITE" id="PS50893">
    <property type="entry name" value="ABC_TRANSPORTER_2"/>
    <property type="match status" value="1"/>
</dbReference>
<sequence length="266" mass="28447">MSVLSLRGARFSYRRVDPSGARSQTVLDGVDLMIPAGATMALLGGNGSGKTTLLRLLVGLNRLEVGELQLDGEKVRDRRADRTRLRQSVQMVLQEPDDQIFATTVRADVSFGPVNLGLDRDEVARRVDGALEALAIADLADRVPHHLSFGQRKKVALAGALAMRPRVLLLDEPTAGLDPYSGAELLEALEALRGGGTAILMATHDVDLAWAWAEEAVVLSGGALTRGPAHQVLRDEALLAAARLATPWGAAVSDRLGRTITRPEEV</sequence>
<evidence type="ECO:0000256" key="9">
    <source>
        <dbReference type="ARBA" id="ARBA00025157"/>
    </source>
</evidence>
<gene>
    <name evidence="12" type="ORF">CEY15_16050</name>
</gene>
<accession>A0A2A2WL77</accession>
<keyword evidence="5 10" id="KW-0547">Nucleotide-binding</keyword>
<keyword evidence="3 10" id="KW-0813">Transport</keyword>
<comment type="caution">
    <text evidence="12">The sequence shown here is derived from an EMBL/GenBank/DDBJ whole genome shotgun (WGS) entry which is preliminary data.</text>
</comment>
<keyword evidence="8 10" id="KW-0472">Membrane</keyword>
<proteinExistence type="inferred from homology"/>
<dbReference type="Proteomes" id="UP000218810">
    <property type="component" value="Unassembled WGS sequence"/>
</dbReference>
<evidence type="ECO:0000256" key="7">
    <source>
        <dbReference type="ARBA" id="ARBA00022967"/>
    </source>
</evidence>
<dbReference type="GO" id="GO:0042626">
    <property type="term" value="F:ATPase-coupled transmembrane transporter activity"/>
    <property type="evidence" value="ECO:0007669"/>
    <property type="project" value="TreeGrafter"/>
</dbReference>
<name>A0A2A2WL77_9ACTN</name>
<dbReference type="OrthoDB" id="9806471at2"/>
<dbReference type="Pfam" id="PF00005">
    <property type="entry name" value="ABC_tran"/>
    <property type="match status" value="1"/>
</dbReference>
<dbReference type="SMART" id="SM00382">
    <property type="entry name" value="AAA"/>
    <property type="match status" value="1"/>
</dbReference>
<dbReference type="InterPro" id="IPR050095">
    <property type="entry name" value="ECF_ABC_transporter_ATP-bd"/>
</dbReference>
<dbReference type="InterPro" id="IPR027417">
    <property type="entry name" value="P-loop_NTPase"/>
</dbReference>
<comment type="subcellular location">
    <subcellularLocation>
        <location evidence="1 10">Cell membrane</location>
        <topology evidence="1 10">Peripheral membrane protein</topology>
    </subcellularLocation>
</comment>
<dbReference type="PROSITE" id="PS00211">
    <property type="entry name" value="ABC_TRANSPORTER_1"/>
    <property type="match status" value="1"/>
</dbReference>
<reference evidence="13" key="1">
    <citation type="submission" date="2017-09" db="EMBL/GenBank/DDBJ databases">
        <authorList>
            <person name="Zhang Y."/>
            <person name="Huang X."/>
            <person name="Liu J."/>
            <person name="Lu L."/>
            <person name="Peng K."/>
        </authorList>
    </citation>
    <scope>NUCLEOTIDE SEQUENCE [LARGE SCALE GENOMIC DNA]</scope>
    <source>
        <strain evidence="13">S-XJ-1</strain>
    </source>
</reference>
<dbReference type="InterPro" id="IPR003439">
    <property type="entry name" value="ABC_transporter-like_ATP-bd"/>
</dbReference>
<dbReference type="GO" id="GO:0005524">
    <property type="term" value="F:ATP binding"/>
    <property type="evidence" value="ECO:0007669"/>
    <property type="project" value="UniProtKB-UniRule"/>
</dbReference>
<dbReference type="SUPFAM" id="SSF52540">
    <property type="entry name" value="P-loop containing nucleoside triphosphate hydrolases"/>
    <property type="match status" value="1"/>
</dbReference>
<dbReference type="PANTHER" id="PTHR43553:SF24">
    <property type="entry name" value="ENERGY-COUPLING FACTOR TRANSPORTER ATP-BINDING PROTEIN ECFA1"/>
    <property type="match status" value="1"/>
</dbReference>
<dbReference type="PANTHER" id="PTHR43553">
    <property type="entry name" value="HEAVY METAL TRANSPORTER"/>
    <property type="match status" value="1"/>
</dbReference>
<evidence type="ECO:0000313" key="12">
    <source>
        <dbReference type="EMBL" id="PAY21950.1"/>
    </source>
</evidence>
<dbReference type="InterPro" id="IPR017871">
    <property type="entry name" value="ABC_transporter-like_CS"/>
</dbReference>
<keyword evidence="6 10" id="KW-0067">ATP-binding</keyword>
<keyword evidence="4 10" id="KW-1003">Cell membrane</keyword>
<dbReference type="RefSeq" id="WP_095719269.1">
    <property type="nucleotide sequence ID" value="NZ_NTGA01000034.1"/>
</dbReference>
<evidence type="ECO:0000313" key="13">
    <source>
        <dbReference type="Proteomes" id="UP000218810"/>
    </source>
</evidence>
<evidence type="ECO:0000256" key="5">
    <source>
        <dbReference type="ARBA" id="ARBA00022741"/>
    </source>
</evidence>
<dbReference type="InterPro" id="IPR015856">
    <property type="entry name" value="ABC_transpr_CbiO/EcfA_su"/>
</dbReference>
<dbReference type="GO" id="GO:0006824">
    <property type="term" value="P:cobalt ion transport"/>
    <property type="evidence" value="ECO:0007669"/>
    <property type="project" value="InterPro"/>
</dbReference>
<evidence type="ECO:0000256" key="8">
    <source>
        <dbReference type="ARBA" id="ARBA00023136"/>
    </source>
</evidence>
<evidence type="ECO:0000259" key="11">
    <source>
        <dbReference type="PROSITE" id="PS50893"/>
    </source>
</evidence>
<dbReference type="NCBIfam" id="TIGR01166">
    <property type="entry name" value="cbiO"/>
    <property type="match status" value="1"/>
</dbReference>
<organism evidence="12 13">
    <name type="scientific">Dietzia natronolimnaea</name>
    <dbReference type="NCBI Taxonomy" id="161920"/>
    <lineage>
        <taxon>Bacteria</taxon>
        <taxon>Bacillati</taxon>
        <taxon>Actinomycetota</taxon>
        <taxon>Actinomycetes</taxon>
        <taxon>Mycobacteriales</taxon>
        <taxon>Dietziaceae</taxon>
        <taxon>Dietzia</taxon>
    </lineage>
</organism>
<comment type="similarity">
    <text evidence="2 10">Belongs to the ABC transporter superfamily.</text>
</comment>
<evidence type="ECO:0000256" key="6">
    <source>
        <dbReference type="ARBA" id="ARBA00022840"/>
    </source>
</evidence>
<dbReference type="EMBL" id="NTGA01000034">
    <property type="protein sequence ID" value="PAY21950.1"/>
    <property type="molecule type" value="Genomic_DNA"/>
</dbReference>
<dbReference type="FunFam" id="3.40.50.300:FF:000224">
    <property type="entry name" value="Energy-coupling factor transporter ATP-binding protein EcfA"/>
    <property type="match status" value="1"/>
</dbReference>
<keyword evidence="7" id="KW-1278">Translocase</keyword>
<dbReference type="Gene3D" id="3.40.50.300">
    <property type="entry name" value="P-loop containing nucleotide triphosphate hydrolases"/>
    <property type="match status" value="1"/>
</dbReference>
<dbReference type="AlphaFoldDB" id="A0A2A2WL77"/>
<feature type="domain" description="ABC transporter" evidence="11">
    <location>
        <begin position="6"/>
        <end position="246"/>
    </location>
</feature>
<evidence type="ECO:0000256" key="3">
    <source>
        <dbReference type="ARBA" id="ARBA00022448"/>
    </source>
</evidence>
<evidence type="ECO:0000256" key="10">
    <source>
        <dbReference type="RuleBase" id="RU364103"/>
    </source>
</evidence>
<dbReference type="InterPro" id="IPR005876">
    <property type="entry name" value="Co_trans_ATP-bd"/>
</dbReference>
<evidence type="ECO:0000256" key="1">
    <source>
        <dbReference type="ARBA" id="ARBA00004202"/>
    </source>
</evidence>
<dbReference type="GO" id="GO:0016887">
    <property type="term" value="F:ATP hydrolysis activity"/>
    <property type="evidence" value="ECO:0007669"/>
    <property type="project" value="InterPro"/>
</dbReference>
<protein>
    <recommendedName>
        <fullName evidence="10">ABC transporter ATP-binding protein</fullName>
    </recommendedName>
</protein>
<dbReference type="GO" id="GO:0043190">
    <property type="term" value="C:ATP-binding cassette (ABC) transporter complex"/>
    <property type="evidence" value="ECO:0007669"/>
    <property type="project" value="TreeGrafter"/>
</dbReference>
<dbReference type="InterPro" id="IPR003593">
    <property type="entry name" value="AAA+_ATPase"/>
</dbReference>
<keyword evidence="13" id="KW-1185">Reference proteome</keyword>
<evidence type="ECO:0000256" key="2">
    <source>
        <dbReference type="ARBA" id="ARBA00005417"/>
    </source>
</evidence>
<comment type="function">
    <text evidence="9">Probably part of an ABC transporter complex. Responsible for energy coupling to the transport system.</text>
</comment>
<evidence type="ECO:0000256" key="4">
    <source>
        <dbReference type="ARBA" id="ARBA00022475"/>
    </source>
</evidence>